<evidence type="ECO:0000313" key="5">
    <source>
        <dbReference type="Proteomes" id="UP000199126"/>
    </source>
</evidence>
<dbReference type="AlphaFoldDB" id="A0A1H8PWD9"/>
<gene>
    <name evidence="4" type="ORF">SAMN04487948_102522</name>
</gene>
<dbReference type="RefSeq" id="WP_089821881.1">
    <property type="nucleotide sequence ID" value="NZ_FODV01000002.1"/>
</dbReference>
<dbReference type="PANTHER" id="PTHR30303:SF4">
    <property type="entry name" value="HYDROGENASE EXPRESSION_FORMATION PROTEIN HYPE"/>
    <property type="match status" value="1"/>
</dbReference>
<evidence type="ECO:0000256" key="1">
    <source>
        <dbReference type="ARBA" id="ARBA00006243"/>
    </source>
</evidence>
<dbReference type="Gene3D" id="3.90.650.10">
    <property type="entry name" value="PurM-like C-terminal domain"/>
    <property type="match status" value="1"/>
</dbReference>
<feature type="domain" description="PurM-like N-terminal" evidence="2">
    <location>
        <begin position="36"/>
        <end position="137"/>
    </location>
</feature>
<dbReference type="PANTHER" id="PTHR30303">
    <property type="entry name" value="HYDROGENASE ISOENZYMES FORMATION PROTEIN HYPE"/>
    <property type="match status" value="1"/>
</dbReference>
<dbReference type="Pfam" id="PF02769">
    <property type="entry name" value="AIRS_C"/>
    <property type="match status" value="1"/>
</dbReference>
<reference evidence="5" key="1">
    <citation type="submission" date="2016-10" db="EMBL/GenBank/DDBJ databases">
        <authorList>
            <person name="Varghese N."/>
            <person name="Submissions S."/>
        </authorList>
    </citation>
    <scope>NUCLEOTIDE SEQUENCE [LARGE SCALE GENOMIC DNA]</scope>
    <source>
        <strain evidence="5">CGMCC 1.10121</strain>
    </source>
</reference>
<name>A0A1H8PWD9_9EURY</name>
<evidence type="ECO:0000313" key="4">
    <source>
        <dbReference type="EMBL" id="SEO46081.1"/>
    </source>
</evidence>
<dbReference type="InterPro" id="IPR036676">
    <property type="entry name" value="PurM-like_C_sf"/>
</dbReference>
<dbReference type="PIRSF" id="PIRSF005644">
    <property type="entry name" value="Hdrgns_mtr_HypE"/>
    <property type="match status" value="1"/>
</dbReference>
<accession>A0A1H8PWD9</accession>
<comment type="similarity">
    <text evidence="1">Belongs to the HypE family.</text>
</comment>
<dbReference type="OrthoDB" id="31494at2157"/>
<dbReference type="SUPFAM" id="SSF56042">
    <property type="entry name" value="PurM C-terminal domain-like"/>
    <property type="match status" value="1"/>
</dbReference>
<dbReference type="CDD" id="cd06061">
    <property type="entry name" value="PurM-like1"/>
    <property type="match status" value="1"/>
</dbReference>
<dbReference type="InterPro" id="IPR036921">
    <property type="entry name" value="PurM-like_N_sf"/>
</dbReference>
<keyword evidence="5" id="KW-1185">Reference proteome</keyword>
<dbReference type="SUPFAM" id="SSF55326">
    <property type="entry name" value="PurM N-terminal domain-like"/>
    <property type="match status" value="1"/>
</dbReference>
<dbReference type="EMBL" id="FODV01000002">
    <property type="protein sequence ID" value="SEO46081.1"/>
    <property type="molecule type" value="Genomic_DNA"/>
</dbReference>
<evidence type="ECO:0000259" key="3">
    <source>
        <dbReference type="Pfam" id="PF02769"/>
    </source>
</evidence>
<feature type="domain" description="PurM-like C-terminal" evidence="3">
    <location>
        <begin position="157"/>
        <end position="315"/>
    </location>
</feature>
<dbReference type="InterPro" id="IPR016188">
    <property type="entry name" value="PurM-like_N"/>
</dbReference>
<dbReference type="Pfam" id="PF00586">
    <property type="entry name" value="AIRS"/>
    <property type="match status" value="1"/>
</dbReference>
<evidence type="ECO:0000259" key="2">
    <source>
        <dbReference type="Pfam" id="PF00586"/>
    </source>
</evidence>
<dbReference type="Proteomes" id="UP000199126">
    <property type="component" value="Unassembled WGS sequence"/>
</dbReference>
<sequence>MSELGKIDRAFFDEYVYPNLGADRDDVRLPPQHGVDFGVVDVGDRAVALATDPVFVMPSLGFERAAWFAFHILVSDVAVSGLPPTHLAVDFNLPPEITDAQLRTLLETFDAEARKLDVSIVTGHTARYAGCNYPMVGGATSVAVGDPVDLVRPDGARVGDTVVVTKGPAVEATGLLSLQFDPLMRESGLDDATVDAAQDRFDDMSPVRDAMVAAAAGDVTAMHDATECGVYGGLYELARAAGVGIDVDRDSVPVLPGVREACEFFGIDPWHAISEGTLLVTVAPDEADAVLGALDREGIPAAAVGEVVEGSGLRVDGEEVPHPEVDPFWGAFEEYMAELQAREGEE</sequence>
<dbReference type="InterPro" id="IPR010918">
    <property type="entry name" value="PurM-like_C_dom"/>
</dbReference>
<dbReference type="InterPro" id="IPR011854">
    <property type="entry name" value="HypE"/>
</dbReference>
<dbReference type="Gene3D" id="3.30.1330.10">
    <property type="entry name" value="PurM-like, N-terminal domain"/>
    <property type="match status" value="1"/>
</dbReference>
<dbReference type="GO" id="GO:0051604">
    <property type="term" value="P:protein maturation"/>
    <property type="evidence" value="ECO:0007669"/>
    <property type="project" value="TreeGrafter"/>
</dbReference>
<proteinExistence type="inferred from homology"/>
<protein>
    <submittedName>
        <fullName evidence="4">Hydrogenase maturation factor</fullName>
    </submittedName>
</protein>
<organism evidence="4 5">
    <name type="scientific">Halogranum amylolyticum</name>
    <dbReference type="NCBI Taxonomy" id="660520"/>
    <lineage>
        <taxon>Archaea</taxon>
        <taxon>Methanobacteriati</taxon>
        <taxon>Methanobacteriota</taxon>
        <taxon>Stenosarchaea group</taxon>
        <taxon>Halobacteria</taxon>
        <taxon>Halobacteriales</taxon>
        <taxon>Haloferacaceae</taxon>
    </lineage>
</organism>